<dbReference type="InterPro" id="IPR006439">
    <property type="entry name" value="HAD-SF_hydro_IA"/>
</dbReference>
<dbReference type="OrthoDB" id="9797743at2"/>
<evidence type="ECO:0000313" key="2">
    <source>
        <dbReference type="Proteomes" id="UP000078389"/>
    </source>
</evidence>
<dbReference type="NCBIfam" id="TIGR01549">
    <property type="entry name" value="HAD-SF-IA-v1"/>
    <property type="match status" value="1"/>
</dbReference>
<dbReference type="SFLD" id="SFLDG01129">
    <property type="entry name" value="C1.5:_HAD__Beta-PGM__Phosphata"/>
    <property type="match status" value="1"/>
</dbReference>
<dbReference type="Gene3D" id="1.10.150.240">
    <property type="entry name" value="Putative phosphatase, domain 2"/>
    <property type="match status" value="1"/>
</dbReference>
<keyword evidence="2" id="KW-1185">Reference proteome</keyword>
<dbReference type="SUPFAM" id="SSF56784">
    <property type="entry name" value="HAD-like"/>
    <property type="match status" value="1"/>
</dbReference>
<dbReference type="Pfam" id="PF13419">
    <property type="entry name" value="HAD_2"/>
    <property type="match status" value="1"/>
</dbReference>
<sequence>MKLVMFDMDGTLIDTASLISEHMATTFAGAGLEVPTPAQSRRVIGLSLPQAMLQLLGTDDIALADKLAEDYRAHYRAALVSSEGREGLFPGARQALDVLHDREDMLLGIATGKGLHGVHRLTQLHGIAEHFSTLQTPDHNPSKPHPGMMLRAMAETGADKDRTVIIGDTTFDMEMGKAAGTKTIGVTWGYHHPDELRGAGADVLVDRYADLPAVIDRLLEH</sequence>
<dbReference type="InterPro" id="IPR036412">
    <property type="entry name" value="HAD-like_sf"/>
</dbReference>
<dbReference type="GO" id="GO:0006281">
    <property type="term" value="P:DNA repair"/>
    <property type="evidence" value="ECO:0007669"/>
    <property type="project" value="TreeGrafter"/>
</dbReference>
<dbReference type="AlphaFoldDB" id="A0A178HNC5"/>
<proteinExistence type="predicted"/>
<accession>A0A178HNC5</accession>
<dbReference type="InterPro" id="IPR041492">
    <property type="entry name" value="HAD_2"/>
</dbReference>
<dbReference type="InterPro" id="IPR023214">
    <property type="entry name" value="HAD_sf"/>
</dbReference>
<dbReference type="InterPro" id="IPR023198">
    <property type="entry name" value="PGP-like_dom2"/>
</dbReference>
<dbReference type="RefSeq" id="WP_082904022.1">
    <property type="nucleotide sequence ID" value="NZ_LVVY01000137.1"/>
</dbReference>
<dbReference type="GO" id="GO:0008967">
    <property type="term" value="F:phosphoglycolate phosphatase activity"/>
    <property type="evidence" value="ECO:0007669"/>
    <property type="project" value="TreeGrafter"/>
</dbReference>
<name>A0A178HNC5_9HYPH</name>
<dbReference type="InterPro" id="IPR050155">
    <property type="entry name" value="HAD-like_hydrolase_sf"/>
</dbReference>
<protein>
    <recommendedName>
        <fullName evidence="3">HAD family hydrolase</fullName>
    </recommendedName>
</protein>
<dbReference type="GO" id="GO:0005829">
    <property type="term" value="C:cytosol"/>
    <property type="evidence" value="ECO:0007669"/>
    <property type="project" value="TreeGrafter"/>
</dbReference>
<organism evidence="1 2">
    <name type="scientific">Devosia elaeis</name>
    <dbReference type="NCBI Taxonomy" id="1770058"/>
    <lineage>
        <taxon>Bacteria</taxon>
        <taxon>Pseudomonadati</taxon>
        <taxon>Pseudomonadota</taxon>
        <taxon>Alphaproteobacteria</taxon>
        <taxon>Hyphomicrobiales</taxon>
        <taxon>Devosiaceae</taxon>
        <taxon>Devosia</taxon>
    </lineage>
</organism>
<reference evidence="1 2" key="1">
    <citation type="submission" date="2016-03" db="EMBL/GenBank/DDBJ databases">
        <title>Genome sequencing of Devosia sp. S37.</title>
        <authorList>
            <person name="Mohd Nor M."/>
        </authorList>
    </citation>
    <scope>NUCLEOTIDE SEQUENCE [LARGE SCALE GENOMIC DNA]</scope>
    <source>
        <strain evidence="1 2">S37</strain>
    </source>
</reference>
<dbReference type="SFLD" id="SFLDG01135">
    <property type="entry name" value="C1.5.6:_HAD__Beta-PGM__Phospha"/>
    <property type="match status" value="1"/>
</dbReference>
<dbReference type="EMBL" id="LVVY01000137">
    <property type="protein sequence ID" value="OAM73486.1"/>
    <property type="molecule type" value="Genomic_DNA"/>
</dbReference>
<evidence type="ECO:0000313" key="1">
    <source>
        <dbReference type="EMBL" id="OAM73486.1"/>
    </source>
</evidence>
<dbReference type="PANTHER" id="PTHR43434:SF24">
    <property type="entry name" value="HYDROLASE-RELATED"/>
    <property type="match status" value="1"/>
</dbReference>
<dbReference type="STRING" id="1770058.A3840_18100"/>
<dbReference type="SFLD" id="SFLDS00003">
    <property type="entry name" value="Haloacid_Dehalogenase"/>
    <property type="match status" value="1"/>
</dbReference>
<dbReference type="NCBIfam" id="TIGR01509">
    <property type="entry name" value="HAD-SF-IA-v3"/>
    <property type="match status" value="1"/>
</dbReference>
<dbReference type="Proteomes" id="UP000078389">
    <property type="component" value="Unassembled WGS sequence"/>
</dbReference>
<evidence type="ECO:0008006" key="3">
    <source>
        <dbReference type="Google" id="ProtNLM"/>
    </source>
</evidence>
<dbReference type="PANTHER" id="PTHR43434">
    <property type="entry name" value="PHOSPHOGLYCOLATE PHOSPHATASE"/>
    <property type="match status" value="1"/>
</dbReference>
<dbReference type="Gene3D" id="3.40.50.1000">
    <property type="entry name" value="HAD superfamily/HAD-like"/>
    <property type="match status" value="1"/>
</dbReference>
<comment type="caution">
    <text evidence="1">The sequence shown here is derived from an EMBL/GenBank/DDBJ whole genome shotgun (WGS) entry which is preliminary data.</text>
</comment>
<gene>
    <name evidence="1" type="ORF">A3840_18100</name>
</gene>